<name>A0ABR7X613_9SPHI</name>
<keyword evidence="1" id="KW-0472">Membrane</keyword>
<feature type="transmembrane region" description="Helical" evidence="1">
    <location>
        <begin position="166"/>
        <end position="186"/>
    </location>
</feature>
<dbReference type="EMBL" id="JACWMW010000002">
    <property type="protein sequence ID" value="MBD1386016.1"/>
    <property type="molecule type" value="Genomic_DNA"/>
</dbReference>
<evidence type="ECO:0008006" key="4">
    <source>
        <dbReference type="Google" id="ProtNLM"/>
    </source>
</evidence>
<evidence type="ECO:0000256" key="1">
    <source>
        <dbReference type="SAM" id="Phobius"/>
    </source>
</evidence>
<feature type="transmembrane region" description="Helical" evidence="1">
    <location>
        <begin position="89"/>
        <end position="110"/>
    </location>
</feature>
<gene>
    <name evidence="2" type="ORF">IDJ75_12050</name>
</gene>
<sequence>MEKEPHRVPEATVKGNATGLFMMALFTMIWAGIAYGGLHGTAYALLLFIFPLLSIYFIVKGVALFRIAKNFPKLTDEEDIAEEKRRGKWFGIVFGAEGLGIFIGINIVVNLGHPELTIPVIALVVGLHFYPMGKIFKRTIDYYLATWSTIIAVCGIVFTLKKLMPANSILAFLGVGLAIATSCYGLNMAKRAANLLSV</sequence>
<keyword evidence="3" id="KW-1185">Reference proteome</keyword>
<feature type="transmembrane region" description="Helical" evidence="1">
    <location>
        <begin position="20"/>
        <end position="38"/>
    </location>
</feature>
<evidence type="ECO:0000313" key="3">
    <source>
        <dbReference type="Proteomes" id="UP000618754"/>
    </source>
</evidence>
<organism evidence="2 3">
    <name type="scientific">Mucilaginibacter rigui</name>
    <dbReference type="NCBI Taxonomy" id="534635"/>
    <lineage>
        <taxon>Bacteria</taxon>
        <taxon>Pseudomonadati</taxon>
        <taxon>Bacteroidota</taxon>
        <taxon>Sphingobacteriia</taxon>
        <taxon>Sphingobacteriales</taxon>
        <taxon>Sphingobacteriaceae</taxon>
        <taxon>Mucilaginibacter</taxon>
    </lineage>
</organism>
<feature type="transmembrane region" description="Helical" evidence="1">
    <location>
        <begin position="44"/>
        <end position="68"/>
    </location>
</feature>
<comment type="caution">
    <text evidence="2">The sequence shown here is derived from an EMBL/GenBank/DDBJ whole genome shotgun (WGS) entry which is preliminary data.</text>
</comment>
<accession>A0ABR7X613</accession>
<reference evidence="2 3" key="1">
    <citation type="submission" date="2020-09" db="EMBL/GenBank/DDBJ databases">
        <title>Novel species of Mucilaginibacter isolated from a glacier on the Tibetan Plateau.</title>
        <authorList>
            <person name="Liu Q."/>
            <person name="Xin Y.-H."/>
        </authorList>
    </citation>
    <scope>NUCLEOTIDE SEQUENCE [LARGE SCALE GENOMIC DNA]</scope>
    <source>
        <strain evidence="2 3">CGMCC 1.13878</strain>
    </source>
</reference>
<evidence type="ECO:0000313" key="2">
    <source>
        <dbReference type="EMBL" id="MBD1386016.1"/>
    </source>
</evidence>
<dbReference type="RefSeq" id="WP_191175860.1">
    <property type="nucleotide sequence ID" value="NZ_JACWMW010000002.1"/>
</dbReference>
<feature type="transmembrane region" description="Helical" evidence="1">
    <location>
        <begin position="116"/>
        <end position="133"/>
    </location>
</feature>
<feature type="transmembrane region" description="Helical" evidence="1">
    <location>
        <begin position="140"/>
        <end position="160"/>
    </location>
</feature>
<keyword evidence="1" id="KW-1133">Transmembrane helix</keyword>
<proteinExistence type="predicted"/>
<keyword evidence="1" id="KW-0812">Transmembrane</keyword>
<protein>
    <recommendedName>
        <fullName evidence="4">DUF308 domain-containing protein</fullName>
    </recommendedName>
</protein>
<dbReference type="Proteomes" id="UP000618754">
    <property type="component" value="Unassembled WGS sequence"/>
</dbReference>